<dbReference type="RefSeq" id="WP_212966521.1">
    <property type="nucleotide sequence ID" value="NZ_BORB01000021.1"/>
</dbReference>
<dbReference type="Pfam" id="PF04266">
    <property type="entry name" value="ASCH"/>
    <property type="match status" value="1"/>
</dbReference>
<comment type="caution">
    <text evidence="2">The sequence shown here is derived from an EMBL/GenBank/DDBJ whole genome shotgun (WGS) entry which is preliminary data.</text>
</comment>
<gene>
    <name evidence="2" type="ORF">J8TS2_25810</name>
</gene>
<dbReference type="InterPro" id="IPR015947">
    <property type="entry name" value="PUA-like_sf"/>
</dbReference>
<name>A0ABQ4KLN7_9BACI</name>
<feature type="domain" description="ASCH" evidence="1">
    <location>
        <begin position="5"/>
        <end position="114"/>
    </location>
</feature>
<dbReference type="InterPro" id="IPR007374">
    <property type="entry name" value="ASCH_domain"/>
</dbReference>
<keyword evidence="3" id="KW-1185">Reference proteome</keyword>
<dbReference type="Gene3D" id="2.30.130.30">
    <property type="entry name" value="Hypothetical protein"/>
    <property type="match status" value="1"/>
</dbReference>
<dbReference type="EMBL" id="BORB01000021">
    <property type="protein sequence ID" value="GIN58262.1"/>
    <property type="molecule type" value="Genomic_DNA"/>
</dbReference>
<reference evidence="2 3" key="1">
    <citation type="submission" date="2021-03" db="EMBL/GenBank/DDBJ databases">
        <title>Antimicrobial resistance genes in bacteria isolated from Japanese honey, and their potential for conferring macrolide and lincosamide resistance in the American foulbrood pathogen Paenibacillus larvae.</title>
        <authorList>
            <person name="Okamoto M."/>
            <person name="Kumagai M."/>
            <person name="Kanamori H."/>
            <person name="Takamatsu D."/>
        </authorList>
    </citation>
    <scope>NUCLEOTIDE SEQUENCE [LARGE SCALE GENOMIC DNA]</scope>
    <source>
        <strain evidence="2 3">J8TS2</strain>
    </source>
</reference>
<evidence type="ECO:0000313" key="3">
    <source>
        <dbReference type="Proteomes" id="UP000679950"/>
    </source>
</evidence>
<accession>A0ABQ4KLN7</accession>
<dbReference type="InterPro" id="IPR016645">
    <property type="entry name" value="UCP016134"/>
</dbReference>
<dbReference type="SUPFAM" id="SSF88697">
    <property type="entry name" value="PUA domain-like"/>
    <property type="match status" value="1"/>
</dbReference>
<dbReference type="CDD" id="cd06555">
    <property type="entry name" value="ASCH_PF0470_like"/>
    <property type="match status" value="1"/>
</dbReference>
<sequence>MEHKMGLYETPFNSIKSGKKTVEVRLYDEKRRKLNIGDTIKFTRLPDRHVTLVVEVIGLRQYPTFKEMYESIPASDFDAVGDSIDEMVNQTYKIYTPEKEKEWGTVAITIKLLD</sequence>
<dbReference type="SMART" id="SM01022">
    <property type="entry name" value="ASCH"/>
    <property type="match status" value="1"/>
</dbReference>
<evidence type="ECO:0000313" key="2">
    <source>
        <dbReference type="EMBL" id="GIN58262.1"/>
    </source>
</evidence>
<dbReference type="Proteomes" id="UP000679950">
    <property type="component" value="Unassembled WGS sequence"/>
</dbReference>
<organism evidence="2 3">
    <name type="scientific">Lederbergia ruris</name>
    <dbReference type="NCBI Taxonomy" id="217495"/>
    <lineage>
        <taxon>Bacteria</taxon>
        <taxon>Bacillati</taxon>
        <taxon>Bacillota</taxon>
        <taxon>Bacilli</taxon>
        <taxon>Bacillales</taxon>
        <taxon>Bacillaceae</taxon>
        <taxon>Lederbergia</taxon>
    </lineage>
</organism>
<protein>
    <submittedName>
        <fullName evidence="2">ASCH domain-containing protein</fullName>
    </submittedName>
</protein>
<evidence type="ECO:0000259" key="1">
    <source>
        <dbReference type="SMART" id="SM01022"/>
    </source>
</evidence>
<dbReference type="PIRSF" id="PIRSF016134">
    <property type="entry name" value="UCP016134"/>
    <property type="match status" value="1"/>
</dbReference>
<proteinExistence type="predicted"/>